<dbReference type="OrthoDB" id="4548523at2"/>
<evidence type="ECO:0000313" key="2">
    <source>
        <dbReference type="Proteomes" id="UP000279994"/>
    </source>
</evidence>
<dbReference type="AlphaFoldDB" id="A0A3N0GPY9"/>
<name>A0A3N0GPY9_9ACTN</name>
<gene>
    <name evidence="1" type="ORF">EFL26_14690</name>
</gene>
<dbReference type="Gene3D" id="1.20.120.450">
    <property type="entry name" value="dinb family like domain"/>
    <property type="match status" value="1"/>
</dbReference>
<dbReference type="Pfam" id="PF04978">
    <property type="entry name" value="MST"/>
    <property type="match status" value="1"/>
</dbReference>
<dbReference type="SUPFAM" id="SSF109854">
    <property type="entry name" value="DinB/YfiT-like putative metalloenzymes"/>
    <property type="match status" value="1"/>
</dbReference>
<dbReference type="InterPro" id="IPR007061">
    <property type="entry name" value="MST-like"/>
</dbReference>
<organism evidence="1 2">
    <name type="scientific">Nocardioides pocheonensis</name>
    <dbReference type="NCBI Taxonomy" id="661485"/>
    <lineage>
        <taxon>Bacteria</taxon>
        <taxon>Bacillati</taxon>
        <taxon>Actinomycetota</taxon>
        <taxon>Actinomycetes</taxon>
        <taxon>Propionibacteriales</taxon>
        <taxon>Nocardioidaceae</taxon>
        <taxon>Nocardioides</taxon>
    </lineage>
</organism>
<dbReference type="Proteomes" id="UP000279994">
    <property type="component" value="Unassembled WGS sequence"/>
</dbReference>
<protein>
    <submittedName>
        <fullName evidence="1">DUF664 domain-containing protein</fullName>
    </submittedName>
</protein>
<reference evidence="1 2" key="1">
    <citation type="submission" date="2018-11" db="EMBL/GenBank/DDBJ databases">
        <authorList>
            <person name="Li F."/>
        </authorList>
    </citation>
    <scope>NUCLEOTIDE SEQUENCE [LARGE SCALE GENOMIC DNA]</scope>
    <source>
        <strain evidence="1 2">Gsoil 818</strain>
    </source>
</reference>
<comment type="caution">
    <text evidence="1">The sequence shown here is derived from an EMBL/GenBank/DDBJ whole genome shotgun (WGS) entry which is preliminary data.</text>
</comment>
<dbReference type="InterPro" id="IPR034660">
    <property type="entry name" value="DinB/YfiT-like"/>
</dbReference>
<sequence length="172" mass="19218">MSEASRGDREEPAATTGDPVALFPAYLRFYRETAIAKVASLPEAEQRTSRLPSGWTPLELLQHLAYMERRWLSWHFLGDEVEEPWGDRSDDRWHVRDEVTLDLVATLLREGGARTDEVLASHGFAEMGTPAPSYPRPAAPLGWICFHVLQEYARHVGHLDVAVEIAGGPTGE</sequence>
<accession>A0A3N0GPY9</accession>
<evidence type="ECO:0000313" key="1">
    <source>
        <dbReference type="EMBL" id="RNM14170.1"/>
    </source>
</evidence>
<dbReference type="EMBL" id="RJSF01000040">
    <property type="protein sequence ID" value="RNM14170.1"/>
    <property type="molecule type" value="Genomic_DNA"/>
</dbReference>
<keyword evidence="2" id="KW-1185">Reference proteome</keyword>
<proteinExistence type="predicted"/>
<dbReference type="RefSeq" id="WP_123223577.1">
    <property type="nucleotide sequence ID" value="NZ_RJSF01000040.1"/>
</dbReference>